<evidence type="ECO:0000313" key="9">
    <source>
        <dbReference type="Proteomes" id="UP000095042"/>
    </source>
</evidence>
<keyword evidence="3 6" id="KW-1133">Transmembrane helix</keyword>
<comment type="caution">
    <text evidence="8">The sequence shown here is derived from an EMBL/GenBank/DDBJ whole genome shotgun (WGS) entry which is preliminary data.</text>
</comment>
<evidence type="ECO:0000256" key="1">
    <source>
        <dbReference type="ARBA" id="ARBA00004141"/>
    </source>
</evidence>
<feature type="transmembrane region" description="Helical" evidence="6">
    <location>
        <begin position="58"/>
        <end position="81"/>
    </location>
</feature>
<dbReference type="PANTHER" id="PTHR37422:SF13">
    <property type="entry name" value="LIPOPOLYSACCHARIDE BIOSYNTHESIS PROTEIN PA4999-RELATED"/>
    <property type="match status" value="1"/>
</dbReference>
<dbReference type="EMBL" id="LPWD01000020">
    <property type="protein sequence ID" value="ODS04083.1"/>
    <property type="molecule type" value="Genomic_DNA"/>
</dbReference>
<dbReference type="GO" id="GO:0016020">
    <property type="term" value="C:membrane"/>
    <property type="evidence" value="ECO:0007669"/>
    <property type="project" value="UniProtKB-SubCell"/>
</dbReference>
<keyword evidence="9" id="KW-1185">Reference proteome</keyword>
<dbReference type="Pfam" id="PF04932">
    <property type="entry name" value="Wzy_C"/>
    <property type="match status" value="1"/>
</dbReference>
<feature type="transmembrane region" description="Helical" evidence="6">
    <location>
        <begin position="143"/>
        <end position="161"/>
    </location>
</feature>
<proteinExistence type="predicted"/>
<reference evidence="8 9" key="1">
    <citation type="journal article" date="2016" name="Environ. Microbiol.">
        <title>New Methyloceanibacter diversity from North Sea sediments includes methanotroph containing solely the soluble methane monooxygenase.</title>
        <authorList>
            <person name="Vekeman B."/>
            <person name="Kerckhof F.M."/>
            <person name="Cremers G."/>
            <person name="de Vos P."/>
            <person name="Vandamme P."/>
            <person name="Boon N."/>
            <person name="Op den Camp H.J."/>
            <person name="Heylen K."/>
        </authorList>
    </citation>
    <scope>NUCLEOTIDE SEQUENCE [LARGE SCALE GENOMIC DNA]</scope>
    <source>
        <strain evidence="8 9">R-67177</strain>
    </source>
</reference>
<evidence type="ECO:0000256" key="2">
    <source>
        <dbReference type="ARBA" id="ARBA00022692"/>
    </source>
</evidence>
<feature type="region of interest" description="Disordered" evidence="5">
    <location>
        <begin position="254"/>
        <end position="275"/>
    </location>
</feature>
<evidence type="ECO:0000256" key="4">
    <source>
        <dbReference type="ARBA" id="ARBA00023136"/>
    </source>
</evidence>
<evidence type="ECO:0000256" key="5">
    <source>
        <dbReference type="SAM" id="MobiDB-lite"/>
    </source>
</evidence>
<name>A0A1E3WE56_9HYPH</name>
<comment type="subcellular location">
    <subcellularLocation>
        <location evidence="1">Membrane</location>
        <topology evidence="1">Multi-pass membrane protein</topology>
    </subcellularLocation>
</comment>
<feature type="transmembrane region" description="Helical" evidence="6">
    <location>
        <begin position="289"/>
        <end position="308"/>
    </location>
</feature>
<gene>
    <name evidence="8" type="ORF">AUC71_06060</name>
</gene>
<organism evidence="8 9">
    <name type="scientific">Methyloceanibacter marginalis</name>
    <dbReference type="NCBI Taxonomy" id="1774971"/>
    <lineage>
        <taxon>Bacteria</taxon>
        <taxon>Pseudomonadati</taxon>
        <taxon>Pseudomonadota</taxon>
        <taxon>Alphaproteobacteria</taxon>
        <taxon>Hyphomicrobiales</taxon>
        <taxon>Hyphomicrobiaceae</taxon>
        <taxon>Methyloceanibacter</taxon>
    </lineage>
</organism>
<dbReference type="RefSeq" id="WP_069622721.1">
    <property type="nucleotide sequence ID" value="NZ_LPWD01000020.1"/>
</dbReference>
<accession>A0A1E3WE56</accession>
<dbReference type="OrthoDB" id="8050531at2"/>
<feature type="domain" description="O-antigen ligase-related" evidence="7">
    <location>
        <begin position="150"/>
        <end position="301"/>
    </location>
</feature>
<feature type="transmembrane region" description="Helical" evidence="6">
    <location>
        <begin position="119"/>
        <end position="136"/>
    </location>
</feature>
<evidence type="ECO:0000259" key="7">
    <source>
        <dbReference type="Pfam" id="PF04932"/>
    </source>
</evidence>
<dbReference type="InterPro" id="IPR051533">
    <property type="entry name" value="WaaL-like"/>
</dbReference>
<feature type="transmembrane region" description="Helical" evidence="6">
    <location>
        <begin position="320"/>
        <end position="337"/>
    </location>
</feature>
<feature type="transmembrane region" description="Helical" evidence="6">
    <location>
        <begin position="167"/>
        <end position="185"/>
    </location>
</feature>
<evidence type="ECO:0000256" key="3">
    <source>
        <dbReference type="ARBA" id="ARBA00022989"/>
    </source>
</evidence>
<feature type="transmembrane region" description="Helical" evidence="6">
    <location>
        <begin position="190"/>
        <end position="209"/>
    </location>
</feature>
<dbReference type="Proteomes" id="UP000095042">
    <property type="component" value="Unassembled WGS sequence"/>
</dbReference>
<dbReference type="InterPro" id="IPR007016">
    <property type="entry name" value="O-antigen_ligase-rel_domated"/>
</dbReference>
<feature type="transmembrane region" description="Helical" evidence="6">
    <location>
        <begin position="28"/>
        <end position="46"/>
    </location>
</feature>
<evidence type="ECO:0000313" key="8">
    <source>
        <dbReference type="EMBL" id="ODS04083.1"/>
    </source>
</evidence>
<keyword evidence="2 6" id="KW-0812">Transmembrane</keyword>
<evidence type="ECO:0000256" key="6">
    <source>
        <dbReference type="SAM" id="Phobius"/>
    </source>
</evidence>
<feature type="transmembrane region" description="Helical" evidence="6">
    <location>
        <begin position="343"/>
        <end position="362"/>
    </location>
</feature>
<protein>
    <recommendedName>
        <fullName evidence="7">O-antigen ligase-related domain-containing protein</fullName>
    </recommendedName>
</protein>
<sequence>MALLAAAAAYLFVNASWSLDPSRAVGKAVWFTLVAAMSFGAWRAIASWERPQIQIATTAFLAGLAVGVAIILFEAATGRFLTISLYNLLPFTRPESVKSLVIKDGDVFRIAAFELNRNVTVMLLTLWPALLCLAVRGGQQTRLLRLAALFLGVLVSVFLSTHESSKVGILLSVIVFAVALAWPVFARRAVLAGWCLAFILVVPLATLAYKAELHQADWLPYSASTRVTLWAYTAEQVPEAPFLGIGATSTRKMDLDREDRQKPNQRQNSNDDFGWRAGPHAHNVFLQTWYELGAVGAVLFMVAGAAVIVSVGRLPRASQAYMLAHIAAFVMILAFAWGLWQSWLMALAGLAALYAALAVRLTRADAVAALPQSPDN</sequence>
<keyword evidence="4 6" id="KW-0472">Membrane</keyword>
<dbReference type="PANTHER" id="PTHR37422">
    <property type="entry name" value="TEICHURONIC ACID BIOSYNTHESIS PROTEIN TUAE"/>
    <property type="match status" value="1"/>
</dbReference>
<dbReference type="AlphaFoldDB" id="A0A1E3WE56"/>